<name>A0A4R6SLJ8_LABRH</name>
<dbReference type="SUPFAM" id="SSF53448">
    <property type="entry name" value="Nucleotide-diphospho-sugar transferases"/>
    <property type="match status" value="1"/>
</dbReference>
<dbReference type="RefSeq" id="WP_133847907.1">
    <property type="nucleotide sequence ID" value="NZ_SNXZ01000001.1"/>
</dbReference>
<dbReference type="EMBL" id="SNXZ01000001">
    <property type="protein sequence ID" value="TDQ05098.1"/>
    <property type="molecule type" value="Genomic_DNA"/>
</dbReference>
<dbReference type="Pfam" id="PF00535">
    <property type="entry name" value="Glycos_transf_2"/>
    <property type="match status" value="1"/>
</dbReference>
<dbReference type="GO" id="GO:0008168">
    <property type="term" value="F:methyltransferase activity"/>
    <property type="evidence" value="ECO:0007669"/>
    <property type="project" value="UniProtKB-KW"/>
</dbReference>
<reference evidence="3 4" key="1">
    <citation type="submission" date="2019-03" db="EMBL/GenBank/DDBJ databases">
        <title>Genomic Encyclopedia of Type Strains, Phase IV (KMG-IV): sequencing the most valuable type-strain genomes for metagenomic binning, comparative biology and taxonomic classification.</title>
        <authorList>
            <person name="Goeker M."/>
        </authorList>
    </citation>
    <scope>NUCLEOTIDE SEQUENCE [LARGE SCALE GENOMIC DNA]</scope>
    <source>
        <strain evidence="3 4">DSM 45361</strain>
    </source>
</reference>
<dbReference type="Pfam" id="PF13489">
    <property type="entry name" value="Methyltransf_23"/>
    <property type="match status" value="1"/>
</dbReference>
<dbReference type="AlphaFoldDB" id="A0A4R6SLJ8"/>
<evidence type="ECO:0000259" key="2">
    <source>
        <dbReference type="Pfam" id="PF00535"/>
    </source>
</evidence>
<gene>
    <name evidence="3" type="ORF">EV186_1011063</name>
</gene>
<keyword evidence="3" id="KW-0808">Transferase</keyword>
<dbReference type="CDD" id="cd00761">
    <property type="entry name" value="Glyco_tranf_GTA_type"/>
    <property type="match status" value="1"/>
</dbReference>
<dbReference type="InterPro" id="IPR029063">
    <property type="entry name" value="SAM-dependent_MTases_sf"/>
</dbReference>
<dbReference type="CDD" id="cd02440">
    <property type="entry name" value="AdoMet_MTases"/>
    <property type="match status" value="1"/>
</dbReference>
<evidence type="ECO:0000313" key="3">
    <source>
        <dbReference type="EMBL" id="TDQ05098.1"/>
    </source>
</evidence>
<comment type="caution">
    <text evidence="3">The sequence shown here is derived from an EMBL/GenBank/DDBJ whole genome shotgun (WGS) entry which is preliminary data.</text>
</comment>
<keyword evidence="1" id="KW-0175">Coiled coil</keyword>
<feature type="domain" description="Glycosyltransferase 2-like" evidence="2">
    <location>
        <begin position="261"/>
        <end position="390"/>
    </location>
</feature>
<dbReference type="Gene3D" id="3.90.550.10">
    <property type="entry name" value="Spore Coat Polysaccharide Biosynthesis Protein SpsA, Chain A"/>
    <property type="match status" value="1"/>
</dbReference>
<organism evidence="3 4">
    <name type="scientific">Labedaea rhizosphaerae</name>
    <dbReference type="NCBI Taxonomy" id="598644"/>
    <lineage>
        <taxon>Bacteria</taxon>
        <taxon>Bacillati</taxon>
        <taxon>Actinomycetota</taxon>
        <taxon>Actinomycetes</taxon>
        <taxon>Pseudonocardiales</taxon>
        <taxon>Pseudonocardiaceae</taxon>
        <taxon>Labedaea</taxon>
    </lineage>
</organism>
<accession>A0A4R6SLJ8</accession>
<dbReference type="InterPro" id="IPR050834">
    <property type="entry name" value="Glycosyltransf_2"/>
</dbReference>
<dbReference type="PANTHER" id="PTHR43685">
    <property type="entry name" value="GLYCOSYLTRANSFERASE"/>
    <property type="match status" value="1"/>
</dbReference>
<dbReference type="InterPro" id="IPR029044">
    <property type="entry name" value="Nucleotide-diphossugar_trans"/>
</dbReference>
<feature type="coiled-coil region" evidence="1">
    <location>
        <begin position="503"/>
        <end position="551"/>
    </location>
</feature>
<dbReference type="Gene3D" id="3.40.50.150">
    <property type="entry name" value="Vaccinia Virus protein VP39"/>
    <property type="match status" value="1"/>
</dbReference>
<dbReference type="PANTHER" id="PTHR43685:SF2">
    <property type="entry name" value="GLYCOSYLTRANSFERASE 2-LIKE DOMAIN-CONTAINING PROTEIN"/>
    <property type="match status" value="1"/>
</dbReference>
<evidence type="ECO:0000313" key="4">
    <source>
        <dbReference type="Proteomes" id="UP000295444"/>
    </source>
</evidence>
<keyword evidence="3" id="KW-0489">Methyltransferase</keyword>
<dbReference type="GO" id="GO:0032259">
    <property type="term" value="P:methylation"/>
    <property type="evidence" value="ECO:0007669"/>
    <property type="project" value="UniProtKB-KW"/>
</dbReference>
<dbReference type="InterPro" id="IPR001173">
    <property type="entry name" value="Glyco_trans_2-like"/>
</dbReference>
<proteinExistence type="predicted"/>
<dbReference type="OrthoDB" id="264333at2"/>
<evidence type="ECO:0000256" key="1">
    <source>
        <dbReference type="SAM" id="Coils"/>
    </source>
</evidence>
<protein>
    <submittedName>
        <fullName evidence="3">2-polyprenyl-3-methyl-5-hydroxy-6-metoxy-1, 4-benzoquinol methylase</fullName>
    </submittedName>
</protein>
<sequence>MSGYQFDFTEHGPYGAAMRLLRDSDLRGKVVLDLGCGAAAVAAPLTGLGATYVGLDVDEDAVTKATERGIEAHAIDLTADSLLADLRAVVGERPVAAVLCLDVLEHVTEPSQVLAAVTELTTVNPEAELVVSIPNVGHLDIAARVLVGHWDVTESGLLDRTHLRFFTDRSLSELMNAAGWYEAAREDFRLPESDQHWAGHPVFERGTNIGALLELVRAGADEHGTVNQFVRRYHRGLPRRREQQLPEQPFATVVVRTTGTRPDTLTDVLCCLAAQTTLDFEVVLVAHDVDSTVPLQQLVDQFEGNIARRVRIVPCTGGTRAHAANAGLDAARGDYVVFLDDDDLVTANWVENIRDGAQTHPGMVVRWFAAEQRRVWLEPGKRAKHAAVGPLTATYATEFDFLRHLRQNETPFHCFAFPRVLATLGMRFTENLTVCEDWDFLVRAASLCGVFDTGEMTSIYNKWGSKNSSDLIATDEWQAMRTMIHVSMDAKPILLPPGSVRGVDVLLAELEEARRTISAQRAELEATRQSLNDYREVADNAHRALAELRSSTSWKASAPIRAAGSLARRIRNR</sequence>
<dbReference type="Proteomes" id="UP000295444">
    <property type="component" value="Unassembled WGS sequence"/>
</dbReference>
<keyword evidence="4" id="KW-1185">Reference proteome</keyword>
<dbReference type="SUPFAM" id="SSF53335">
    <property type="entry name" value="S-adenosyl-L-methionine-dependent methyltransferases"/>
    <property type="match status" value="1"/>
</dbReference>